<dbReference type="PROSITE" id="PS51904">
    <property type="entry name" value="GLYCOSYL_HYDROL_F25_2"/>
    <property type="match status" value="1"/>
</dbReference>
<dbReference type="GO" id="GO:0016998">
    <property type="term" value="P:cell wall macromolecule catabolic process"/>
    <property type="evidence" value="ECO:0007669"/>
    <property type="project" value="InterPro"/>
</dbReference>
<evidence type="ECO:0000313" key="4">
    <source>
        <dbReference type="Proteomes" id="UP000694308"/>
    </source>
</evidence>
<proteinExistence type="predicted"/>
<reference evidence="3" key="1">
    <citation type="submission" date="2020-12" db="EMBL/GenBank/DDBJ databases">
        <title>Clostridium thailandense sp. nov., a novel acetogenic bacterium isolated from peat land soil in Thailand.</title>
        <authorList>
            <person name="Chaikitkaew S."/>
            <person name="Birkeland N.K."/>
        </authorList>
    </citation>
    <scope>NUCLEOTIDE SEQUENCE</scope>
    <source>
        <strain evidence="3">PL3</strain>
    </source>
</reference>
<keyword evidence="2" id="KW-0326">Glycosidase</keyword>
<dbReference type="Proteomes" id="UP000694308">
    <property type="component" value="Unassembled WGS sequence"/>
</dbReference>
<dbReference type="GO" id="GO:0009253">
    <property type="term" value="P:peptidoglycan catabolic process"/>
    <property type="evidence" value="ECO:0007669"/>
    <property type="project" value="InterPro"/>
</dbReference>
<dbReference type="EMBL" id="JAEEGC010000050">
    <property type="protein sequence ID" value="MBV7273604.1"/>
    <property type="molecule type" value="Genomic_DNA"/>
</dbReference>
<dbReference type="PANTHER" id="PTHR34135:SF2">
    <property type="entry name" value="LYSOZYME"/>
    <property type="match status" value="1"/>
</dbReference>
<keyword evidence="1 3" id="KW-0378">Hydrolase</keyword>
<accession>A0A949X2S3</accession>
<dbReference type="GO" id="GO:0003796">
    <property type="term" value="F:lysozyme activity"/>
    <property type="evidence" value="ECO:0007669"/>
    <property type="project" value="InterPro"/>
</dbReference>
<dbReference type="CDD" id="cd00599">
    <property type="entry name" value="GH25_muramidase"/>
    <property type="match status" value="1"/>
</dbReference>
<dbReference type="InterPro" id="IPR002053">
    <property type="entry name" value="Glyco_hydro_25"/>
</dbReference>
<evidence type="ECO:0000256" key="1">
    <source>
        <dbReference type="ARBA" id="ARBA00022801"/>
    </source>
</evidence>
<sequence>MSLVKKDGKSFIVAKATEGTTFVDSYYKQNITNAKDVGLIAGAYHFARFTDVSTAIKEANFFVNNCSSVKPDFVALDFEQQCSGDMTEACLAFLDIISNVAVAVIYCNPSYINSYLNAAITKYPLWIANYGVSSPSTPLWGSYVIWQYSESGQVSGISGNVDLDVMTDAFYNKLIGGNIVENIVCFNNGVDERAAEYLADYLKCSTIDNNRPYDYSNIKNVYCVGAGSFTSYCTKLIKGADRYATCQAVLDFIANGGK</sequence>
<gene>
    <name evidence="3" type="ORF">I6U48_11850</name>
</gene>
<name>A0A949X2S3_9CLOT</name>
<organism evidence="3 4">
    <name type="scientific">Clostridium thailandense</name>
    <dbReference type="NCBI Taxonomy" id="2794346"/>
    <lineage>
        <taxon>Bacteria</taxon>
        <taxon>Bacillati</taxon>
        <taxon>Bacillota</taxon>
        <taxon>Clostridia</taxon>
        <taxon>Eubacteriales</taxon>
        <taxon>Clostridiaceae</taxon>
        <taxon>Clostridium</taxon>
    </lineage>
</organism>
<dbReference type="PANTHER" id="PTHR34135">
    <property type="entry name" value="LYSOZYME"/>
    <property type="match status" value="1"/>
</dbReference>
<protein>
    <submittedName>
        <fullName evidence="3">Glycoside hydrolase family 25 protein</fullName>
    </submittedName>
</protein>
<evidence type="ECO:0000313" key="3">
    <source>
        <dbReference type="EMBL" id="MBV7273604.1"/>
    </source>
</evidence>
<dbReference type="SMART" id="SM00641">
    <property type="entry name" value="Glyco_25"/>
    <property type="match status" value="1"/>
</dbReference>
<keyword evidence="4" id="KW-1185">Reference proteome</keyword>
<evidence type="ECO:0000256" key="2">
    <source>
        <dbReference type="ARBA" id="ARBA00023295"/>
    </source>
</evidence>
<dbReference type="Pfam" id="PF01183">
    <property type="entry name" value="Glyco_hydro_25"/>
    <property type="match status" value="1"/>
</dbReference>
<dbReference type="InterPro" id="IPR018077">
    <property type="entry name" value="Glyco_hydro_fam25_subgr"/>
</dbReference>
<dbReference type="GO" id="GO:0016052">
    <property type="term" value="P:carbohydrate catabolic process"/>
    <property type="evidence" value="ECO:0007669"/>
    <property type="project" value="TreeGrafter"/>
</dbReference>
<comment type="caution">
    <text evidence="3">The sequence shown here is derived from an EMBL/GenBank/DDBJ whole genome shotgun (WGS) entry which is preliminary data.</text>
</comment>
<dbReference type="AlphaFoldDB" id="A0A949X2S3"/>